<evidence type="ECO:0000313" key="3">
    <source>
        <dbReference type="Proteomes" id="UP000191257"/>
    </source>
</evidence>
<dbReference type="NCBIfam" id="TIGR04474">
    <property type="entry name" value="tcm_partner"/>
    <property type="match status" value="1"/>
</dbReference>
<feature type="region of interest" description="Disordered" evidence="1">
    <location>
        <begin position="365"/>
        <end position="394"/>
    </location>
</feature>
<keyword evidence="3" id="KW-1185">Reference proteome</keyword>
<protein>
    <recommendedName>
        <fullName evidence="4">Three-Cys-motif partner protein TcmP</fullName>
    </recommendedName>
</protein>
<gene>
    <name evidence="2" type="ORF">A6J80_20190</name>
</gene>
<reference evidence="2" key="1">
    <citation type="submission" date="2017-12" db="EMBL/GenBank/DDBJ databases">
        <title>FDA dAtabase for Regulatory Grade micrObial Sequences (FDA-ARGOS): Supporting development and validation of Infectious Disease Dx tests.</title>
        <authorList>
            <person name="Campos J."/>
            <person name="Goldberg B."/>
            <person name="Tallon L."/>
            <person name="Sadzewicz L."/>
            <person name="Sengamalay N."/>
            <person name="Ott S."/>
            <person name="Godinez A."/>
            <person name="Nagaraj S."/>
            <person name="Vyas G."/>
            <person name="Aluvathingal J."/>
            <person name="Nadendla S."/>
            <person name="Geyer C."/>
            <person name="Nandy P."/>
            <person name="Hobson J."/>
            <person name="Sichtig H."/>
        </authorList>
    </citation>
    <scope>NUCLEOTIDE SEQUENCE</scope>
    <source>
        <strain evidence="2">FDAARGOS_252</strain>
    </source>
</reference>
<dbReference type="KEGG" id="pye:A6J80_20190"/>
<name>A0A1V0GX31_9RHOB</name>
<accession>A0A1V0GX31</accession>
<dbReference type="RefSeq" id="WP_080622724.1">
    <property type="nucleotide sequence ID" value="NZ_CAWMZI010000001.1"/>
</dbReference>
<evidence type="ECO:0000256" key="1">
    <source>
        <dbReference type="SAM" id="MobiDB-lite"/>
    </source>
</evidence>
<organism evidence="2 3">
    <name type="scientific">Paracoccus yeei</name>
    <dbReference type="NCBI Taxonomy" id="147645"/>
    <lineage>
        <taxon>Bacteria</taxon>
        <taxon>Pseudomonadati</taxon>
        <taxon>Pseudomonadota</taxon>
        <taxon>Alphaproteobacteria</taxon>
        <taxon>Rhodobacterales</taxon>
        <taxon>Paracoccaceae</taxon>
        <taxon>Paracoccus</taxon>
    </lineage>
</organism>
<dbReference type="AlphaFoldDB" id="A0A1V0GX31"/>
<dbReference type="EMBL" id="CP020442">
    <property type="protein sequence ID" value="ARC38372.1"/>
    <property type="molecule type" value="Genomic_DNA"/>
</dbReference>
<proteinExistence type="predicted"/>
<sequence>MRLNINHYQGREQSFIKHLFLQKYLENAAYKLFQGRSPVFNFVDAFAGPWRNSDSESLSDTSFALALSTLENVRRILANLGHSNLRVRFRFCEKNPESLAKLQAFAESKTDFDIKVFSGAFEDNLAGIQAACRDIRDSFTFTFIDPTGWNVDSRPIFSFLKDLRGEVLFNFMSEHVNRHAGWDGVATSVGRFLADPAWRPAFEALPDISNEEKVLRLFKAKMKEAGAATHLPDIVIRKPREDRIKMRLILGTHNSHGVSVFRDVQALVEKEAIRTRQNIKITESGQPSLFSEEQIIEFEAQRDGVGCAANMGWATETLLGLVRSQPGIAFESAAPLVMEQVPVRGTHVKDFAVGQHKAGFLRFDLPQGKRKPQADTKLYPTTSETADDRPTSSI</sequence>
<dbReference type="InterPro" id="IPR031009">
    <property type="entry name" value="Tcm_partner"/>
</dbReference>
<evidence type="ECO:0000313" key="2">
    <source>
        <dbReference type="EMBL" id="ARC38372.1"/>
    </source>
</evidence>
<dbReference type="Proteomes" id="UP000191257">
    <property type="component" value="Chromosome"/>
</dbReference>
<evidence type="ECO:0008006" key="4">
    <source>
        <dbReference type="Google" id="ProtNLM"/>
    </source>
</evidence>